<dbReference type="Proteomes" id="UP001188597">
    <property type="component" value="Unassembled WGS sequence"/>
</dbReference>
<keyword evidence="3" id="KW-1185">Reference proteome</keyword>
<dbReference type="PANTHER" id="PTHR31268">
    <property type="match status" value="1"/>
</dbReference>
<dbReference type="GO" id="GO:0052692">
    <property type="term" value="F:raffinose alpha-galactosidase activity"/>
    <property type="evidence" value="ECO:0007669"/>
    <property type="project" value="TreeGrafter"/>
</dbReference>
<dbReference type="InterPro" id="IPR008811">
    <property type="entry name" value="Glycosyl_hydrolases_36"/>
</dbReference>
<name>A0AA88WW16_9ASTE</name>
<evidence type="ECO:0000313" key="3">
    <source>
        <dbReference type="Proteomes" id="UP001188597"/>
    </source>
</evidence>
<reference evidence="2" key="1">
    <citation type="submission" date="2022-12" db="EMBL/GenBank/DDBJ databases">
        <title>Draft genome assemblies for two species of Escallonia (Escalloniales).</title>
        <authorList>
            <person name="Chanderbali A."/>
            <person name="Dervinis C."/>
            <person name="Anghel I."/>
            <person name="Soltis D."/>
            <person name="Soltis P."/>
            <person name="Zapata F."/>
        </authorList>
    </citation>
    <scope>NUCLEOTIDE SEQUENCE</scope>
    <source>
        <strain evidence="2">UCBG64.0493</strain>
        <tissue evidence="2">Leaf</tissue>
    </source>
</reference>
<dbReference type="PANTHER" id="PTHR31268:SF32">
    <property type="entry name" value="GALACTINOL--SUCROSE GALACTOSYLTRANSFERASE 2-RELATED"/>
    <property type="match status" value="1"/>
</dbReference>
<keyword evidence="1" id="KW-0119">Carbohydrate metabolism</keyword>
<comment type="caution">
    <text evidence="2">The sequence shown here is derived from an EMBL/GenBank/DDBJ whole genome shotgun (WGS) entry which is preliminary data.</text>
</comment>
<organism evidence="2 3">
    <name type="scientific">Escallonia herrerae</name>
    <dbReference type="NCBI Taxonomy" id="1293975"/>
    <lineage>
        <taxon>Eukaryota</taxon>
        <taxon>Viridiplantae</taxon>
        <taxon>Streptophyta</taxon>
        <taxon>Embryophyta</taxon>
        <taxon>Tracheophyta</taxon>
        <taxon>Spermatophyta</taxon>
        <taxon>Magnoliopsida</taxon>
        <taxon>eudicotyledons</taxon>
        <taxon>Gunneridae</taxon>
        <taxon>Pentapetalae</taxon>
        <taxon>asterids</taxon>
        <taxon>campanulids</taxon>
        <taxon>Escalloniales</taxon>
        <taxon>Escalloniaceae</taxon>
        <taxon>Escallonia</taxon>
    </lineage>
</organism>
<proteinExistence type="predicted"/>
<evidence type="ECO:0000313" key="2">
    <source>
        <dbReference type="EMBL" id="KAK3035163.1"/>
    </source>
</evidence>
<evidence type="ECO:0000256" key="1">
    <source>
        <dbReference type="ARBA" id="ARBA00023277"/>
    </source>
</evidence>
<dbReference type="AlphaFoldDB" id="A0AA88WW16"/>
<dbReference type="EMBL" id="JAVXUP010000182">
    <property type="protein sequence ID" value="KAK3035163.1"/>
    <property type="molecule type" value="Genomic_DNA"/>
</dbReference>
<dbReference type="Pfam" id="PF05691">
    <property type="entry name" value="Raffinose_syn"/>
    <property type="match status" value="1"/>
</dbReference>
<sequence length="295" mass="32147">MPSRPAATLSRVVGMDIVTDAEMKYVIMIGYPTFRSLLKVWFVSKRTGVVGVFNSQGAGWCKVKKKIRIHDVSPSTLTCSVQAADVDVIAQAADPDRNGGTVVYLQRSACAESQIASSFAMPASFATVPSLHGSLPLLSADKLSTGTRSVASPGFTILSKESLGSASASHLAVCMVEDKFSSSRVPPILLQPTLYILLAERVPLGVHPESLMCSLWSPECRCYAFELNDPLPHPHTGYARIKRRKLDLGPGERTLAKSMEFYEEQEKLHQKHLSQSAQLLHNLPSLTLFLHSLSP</sequence>
<protein>
    <submittedName>
        <fullName evidence="2">Uncharacterized protein</fullName>
    </submittedName>
</protein>
<gene>
    <name evidence="2" type="ORF">RJ639_032836</name>
</gene>
<accession>A0AA88WW16</accession>